<accession>A0A412IXZ5</accession>
<dbReference type="RefSeq" id="WP_118320434.1">
    <property type="nucleotide sequence ID" value="NZ_CATXNH010000005.1"/>
</dbReference>
<dbReference type="EMBL" id="QRVM01000050">
    <property type="protein sequence ID" value="RGS44924.1"/>
    <property type="molecule type" value="Genomic_DNA"/>
</dbReference>
<name>A0A412IXZ5_9FIRM</name>
<gene>
    <name evidence="2" type="ORF">DWX92_09485</name>
</gene>
<sequence>MKKILYILIGCISLGLGIIGVILPILPTVPFMLLAAFCFAKSSERLDGWFKNTKLYRENNIKNGMTKQAKIRIMCSVTLLMSIGFIMMGLKGIVVGNVILLIVWIFHMAYFTFGVKTV</sequence>
<protein>
    <submittedName>
        <fullName evidence="2">DUF454 domain-containing protein</fullName>
    </submittedName>
</protein>
<dbReference type="Pfam" id="PF04304">
    <property type="entry name" value="DUF454"/>
    <property type="match status" value="1"/>
</dbReference>
<dbReference type="AlphaFoldDB" id="A0A412IXZ5"/>
<dbReference type="PANTHER" id="PTHR35813:SF1">
    <property type="entry name" value="INNER MEMBRANE PROTEIN YBAN"/>
    <property type="match status" value="1"/>
</dbReference>
<dbReference type="GO" id="GO:0005886">
    <property type="term" value="C:plasma membrane"/>
    <property type="evidence" value="ECO:0007669"/>
    <property type="project" value="TreeGrafter"/>
</dbReference>
<evidence type="ECO:0000313" key="2">
    <source>
        <dbReference type="EMBL" id="RGS44924.1"/>
    </source>
</evidence>
<proteinExistence type="predicted"/>
<comment type="caution">
    <text evidence="2">The sequence shown here is derived from an EMBL/GenBank/DDBJ whole genome shotgun (WGS) entry which is preliminary data.</text>
</comment>
<evidence type="ECO:0000313" key="3">
    <source>
        <dbReference type="Proteomes" id="UP000285274"/>
    </source>
</evidence>
<organism evidence="2 3">
    <name type="scientific">Holdemanella biformis</name>
    <dbReference type="NCBI Taxonomy" id="1735"/>
    <lineage>
        <taxon>Bacteria</taxon>
        <taxon>Bacillati</taxon>
        <taxon>Bacillota</taxon>
        <taxon>Erysipelotrichia</taxon>
        <taxon>Erysipelotrichales</taxon>
        <taxon>Erysipelotrichaceae</taxon>
        <taxon>Holdemanella</taxon>
    </lineage>
</organism>
<dbReference type="PANTHER" id="PTHR35813">
    <property type="entry name" value="INNER MEMBRANE PROTEIN YBAN"/>
    <property type="match status" value="1"/>
</dbReference>
<feature type="transmembrane region" description="Helical" evidence="1">
    <location>
        <begin position="94"/>
        <end position="113"/>
    </location>
</feature>
<evidence type="ECO:0000256" key="1">
    <source>
        <dbReference type="SAM" id="Phobius"/>
    </source>
</evidence>
<feature type="transmembrane region" description="Helical" evidence="1">
    <location>
        <begin position="6"/>
        <end position="39"/>
    </location>
</feature>
<dbReference type="InterPro" id="IPR007401">
    <property type="entry name" value="DUF454"/>
</dbReference>
<feature type="transmembrane region" description="Helical" evidence="1">
    <location>
        <begin position="71"/>
        <end position="88"/>
    </location>
</feature>
<keyword evidence="1" id="KW-0472">Membrane</keyword>
<dbReference type="Proteomes" id="UP000285274">
    <property type="component" value="Unassembled WGS sequence"/>
</dbReference>
<dbReference type="PIRSF" id="PIRSF016789">
    <property type="entry name" value="DUF454"/>
    <property type="match status" value="1"/>
</dbReference>
<keyword evidence="1" id="KW-0812">Transmembrane</keyword>
<keyword evidence="1" id="KW-1133">Transmembrane helix</keyword>
<reference evidence="2 3" key="1">
    <citation type="submission" date="2018-08" db="EMBL/GenBank/DDBJ databases">
        <title>A genome reference for cultivated species of the human gut microbiota.</title>
        <authorList>
            <person name="Zou Y."/>
            <person name="Xue W."/>
            <person name="Luo G."/>
        </authorList>
    </citation>
    <scope>NUCLEOTIDE SEQUENCE [LARGE SCALE GENOMIC DNA]</scope>
    <source>
        <strain evidence="2 3">AF22-10AC</strain>
    </source>
</reference>